<gene>
    <name evidence="1" type="ORF">HID58_000174</name>
</gene>
<evidence type="ECO:0000313" key="1">
    <source>
        <dbReference type="EMBL" id="KAH0940537.1"/>
    </source>
</evidence>
<keyword evidence="2" id="KW-1185">Reference proteome</keyword>
<sequence length="86" mass="9475">MNSSGDGTTRNRNLRCCSSNAIRSPEALTTPRRSDIERPSPELQFVTPLSTKLHASITFHSLYLVLFSGEEHEEVSRCGPNGLSRG</sequence>
<evidence type="ECO:0000313" key="2">
    <source>
        <dbReference type="Proteomes" id="UP000824890"/>
    </source>
</evidence>
<comment type="caution">
    <text evidence="1">The sequence shown here is derived from an EMBL/GenBank/DDBJ whole genome shotgun (WGS) entry which is preliminary data.</text>
</comment>
<name>A0ABQ8EGT9_BRANA</name>
<reference evidence="1 2" key="1">
    <citation type="submission" date="2021-05" db="EMBL/GenBank/DDBJ databases">
        <title>Genome Assembly of Synthetic Allotetraploid Brassica napus Reveals Homoeologous Exchanges between Subgenomes.</title>
        <authorList>
            <person name="Davis J.T."/>
        </authorList>
    </citation>
    <scope>NUCLEOTIDE SEQUENCE [LARGE SCALE GENOMIC DNA]</scope>
    <source>
        <strain evidence="2">cv. Da-Ae</strain>
        <tissue evidence="1">Seedling</tissue>
    </source>
</reference>
<proteinExistence type="predicted"/>
<organism evidence="1 2">
    <name type="scientific">Brassica napus</name>
    <name type="common">Rape</name>
    <dbReference type="NCBI Taxonomy" id="3708"/>
    <lineage>
        <taxon>Eukaryota</taxon>
        <taxon>Viridiplantae</taxon>
        <taxon>Streptophyta</taxon>
        <taxon>Embryophyta</taxon>
        <taxon>Tracheophyta</taxon>
        <taxon>Spermatophyta</taxon>
        <taxon>Magnoliopsida</taxon>
        <taxon>eudicotyledons</taxon>
        <taxon>Gunneridae</taxon>
        <taxon>Pentapetalae</taxon>
        <taxon>rosids</taxon>
        <taxon>malvids</taxon>
        <taxon>Brassicales</taxon>
        <taxon>Brassicaceae</taxon>
        <taxon>Brassiceae</taxon>
        <taxon>Brassica</taxon>
    </lineage>
</organism>
<protein>
    <submittedName>
        <fullName evidence="1">Uncharacterized protein</fullName>
    </submittedName>
</protein>
<dbReference type="EMBL" id="JAGKQM010000001">
    <property type="protein sequence ID" value="KAH0940537.1"/>
    <property type="molecule type" value="Genomic_DNA"/>
</dbReference>
<accession>A0ABQ8EGT9</accession>
<dbReference type="Proteomes" id="UP000824890">
    <property type="component" value="Unassembled WGS sequence"/>
</dbReference>